<evidence type="ECO:0000313" key="9">
    <source>
        <dbReference type="Proteomes" id="UP000191554"/>
    </source>
</evidence>
<dbReference type="SUPFAM" id="SSF53067">
    <property type="entry name" value="Actin-like ATPase domain"/>
    <property type="match status" value="1"/>
</dbReference>
<feature type="coiled-coil region" evidence="6">
    <location>
        <begin position="37"/>
        <end position="64"/>
    </location>
</feature>
<reference evidence="8 9" key="1">
    <citation type="submission" date="2017-03" db="EMBL/GenBank/DDBJ databases">
        <title>Genome sequence of Clostridium hungatei DSM 14427.</title>
        <authorList>
            <person name="Poehlein A."/>
            <person name="Daniel R."/>
        </authorList>
    </citation>
    <scope>NUCLEOTIDE SEQUENCE [LARGE SCALE GENOMIC DNA]</scope>
    <source>
        <strain evidence="8 9">DSM 14427</strain>
    </source>
</reference>
<name>A0A1V4SMB3_RUMHU</name>
<evidence type="ECO:0000256" key="4">
    <source>
        <dbReference type="ARBA" id="ARBA00023004"/>
    </source>
</evidence>
<dbReference type="GO" id="GO:0051536">
    <property type="term" value="F:iron-sulfur cluster binding"/>
    <property type="evidence" value="ECO:0007669"/>
    <property type="project" value="UniProtKB-KW"/>
</dbReference>
<dbReference type="Pfam" id="PF01869">
    <property type="entry name" value="BcrAD_BadFG"/>
    <property type="match status" value="1"/>
</dbReference>
<dbReference type="NCBIfam" id="TIGR00241">
    <property type="entry name" value="CoA_E_activ"/>
    <property type="match status" value="1"/>
</dbReference>
<sequence length="272" mass="28728">MSKINAFAGVDVGSLGTKAVILVNGEIAGSSLIRTGINSVENGLESLEKALDSANLKKEDLKYIVGTGYGRISAPYANKTITEITCHAKGAHYLHPATRTIIDMGGQDCKAIRVDEEGNVVDFAMNDKCAAGTGRFLEVMANVFKVDISELGPLALKATQVLPVSSTCTVFAESETVSLLARGEKPEDIIIGVHHAIANRIKGLFSRVGIQSDVFFSGGVAKNTGMRKALEEVLEVRIANPKNDPQLVGAIGAAVSAQKLYEKGGNVNQRSA</sequence>
<keyword evidence="4" id="KW-0408">Iron</keyword>
<dbReference type="RefSeq" id="WP_080063649.1">
    <property type="nucleotide sequence ID" value="NZ_MZGX01000006.1"/>
</dbReference>
<evidence type="ECO:0000313" key="8">
    <source>
        <dbReference type="EMBL" id="OPX44964.1"/>
    </source>
</evidence>
<dbReference type="PANTHER" id="PTHR32329">
    <property type="entry name" value="BIFUNCTIONAL PROTEIN [INCLUDES 2-HYDROXYACYL-COA DEHYDRATASE (N-TER) AND ITS ACTIVATOR DOMAIN (C_TERM)-RELATED"/>
    <property type="match status" value="1"/>
</dbReference>
<organism evidence="8 9">
    <name type="scientific">Ruminiclostridium hungatei</name>
    <name type="common">Clostridium hungatei</name>
    <dbReference type="NCBI Taxonomy" id="48256"/>
    <lineage>
        <taxon>Bacteria</taxon>
        <taxon>Bacillati</taxon>
        <taxon>Bacillota</taxon>
        <taxon>Clostridia</taxon>
        <taxon>Eubacteriales</taxon>
        <taxon>Oscillospiraceae</taxon>
        <taxon>Ruminiclostridium</taxon>
    </lineage>
</organism>
<dbReference type="STRING" id="48256.CLHUN_11960"/>
<dbReference type="InterPro" id="IPR051805">
    <property type="entry name" value="Dehydratase_Activator_Redct"/>
</dbReference>
<dbReference type="EMBL" id="MZGX01000006">
    <property type="protein sequence ID" value="OPX44964.1"/>
    <property type="molecule type" value="Genomic_DNA"/>
</dbReference>
<evidence type="ECO:0000256" key="5">
    <source>
        <dbReference type="ARBA" id="ARBA00023014"/>
    </source>
</evidence>
<dbReference type="AlphaFoldDB" id="A0A1V4SMB3"/>
<comment type="subunit">
    <text evidence="2">Homodimer.</text>
</comment>
<keyword evidence="6" id="KW-0175">Coiled coil</keyword>
<evidence type="ECO:0000256" key="3">
    <source>
        <dbReference type="ARBA" id="ARBA00022723"/>
    </source>
</evidence>
<accession>A0A1V4SMB3</accession>
<keyword evidence="5" id="KW-0411">Iron-sulfur</keyword>
<keyword evidence="8" id="KW-0378">Hydrolase</keyword>
<dbReference type="InterPro" id="IPR008275">
    <property type="entry name" value="CoA_E_activase_dom"/>
</dbReference>
<feature type="domain" description="ATPase BadF/BadG/BcrA/BcrD type" evidence="7">
    <location>
        <begin position="9"/>
        <end position="257"/>
    </location>
</feature>
<dbReference type="PANTHER" id="PTHR32329:SF2">
    <property type="entry name" value="BIFUNCTIONAL PROTEIN [INCLUDES 2-HYDROXYACYL-COA DEHYDRATASE (N-TER) AND ITS ACTIVATOR DOMAIN (C_TERM)"/>
    <property type="match status" value="1"/>
</dbReference>
<keyword evidence="3" id="KW-0479">Metal-binding</keyword>
<evidence type="ECO:0000256" key="1">
    <source>
        <dbReference type="ARBA" id="ARBA00001966"/>
    </source>
</evidence>
<evidence type="ECO:0000256" key="6">
    <source>
        <dbReference type="SAM" id="Coils"/>
    </source>
</evidence>
<dbReference type="GO" id="GO:0016787">
    <property type="term" value="F:hydrolase activity"/>
    <property type="evidence" value="ECO:0007669"/>
    <property type="project" value="UniProtKB-KW"/>
</dbReference>
<dbReference type="Gene3D" id="3.30.420.40">
    <property type="match status" value="2"/>
</dbReference>
<comment type="caution">
    <text evidence="8">The sequence shown here is derived from an EMBL/GenBank/DDBJ whole genome shotgun (WGS) entry which is preliminary data.</text>
</comment>
<comment type="cofactor">
    <cofactor evidence="1">
        <name>[4Fe-4S] cluster</name>
        <dbReference type="ChEBI" id="CHEBI:49883"/>
    </cofactor>
</comment>
<dbReference type="GO" id="GO:0046872">
    <property type="term" value="F:metal ion binding"/>
    <property type="evidence" value="ECO:0007669"/>
    <property type="project" value="UniProtKB-KW"/>
</dbReference>
<proteinExistence type="predicted"/>
<evidence type="ECO:0000259" key="7">
    <source>
        <dbReference type="Pfam" id="PF01869"/>
    </source>
</evidence>
<dbReference type="EC" id="3.-.-.-" evidence="8"/>
<dbReference type="InterPro" id="IPR002731">
    <property type="entry name" value="ATPase_BadF"/>
</dbReference>
<dbReference type="InterPro" id="IPR043129">
    <property type="entry name" value="ATPase_NBD"/>
</dbReference>
<dbReference type="Proteomes" id="UP000191554">
    <property type="component" value="Unassembled WGS sequence"/>
</dbReference>
<evidence type="ECO:0000256" key="2">
    <source>
        <dbReference type="ARBA" id="ARBA00011738"/>
    </source>
</evidence>
<keyword evidence="9" id="KW-1185">Reference proteome</keyword>
<protein>
    <submittedName>
        <fullName evidence="8">R-phenyllactate dehydratase activator</fullName>
        <ecNumber evidence="8">3.-.-.-</ecNumber>
    </submittedName>
</protein>
<dbReference type="OrthoDB" id="9778513at2"/>
<gene>
    <name evidence="8" type="primary">fldI_2</name>
    <name evidence="8" type="ORF">CLHUN_11960</name>
</gene>
<dbReference type="FunFam" id="3.30.420.40:FF:000217">
    <property type="entry name" value="2-hydroxyisocaproyl-CoA dehydratase activator"/>
    <property type="match status" value="1"/>
</dbReference>
<dbReference type="CDD" id="cd24036">
    <property type="entry name" value="ASKHA_NBD_BcrAD_BadFG_HgdC_HadI"/>
    <property type="match status" value="1"/>
</dbReference>